<evidence type="ECO:0000256" key="10">
    <source>
        <dbReference type="ARBA" id="ARBA00022842"/>
    </source>
</evidence>
<evidence type="ECO:0000259" key="17">
    <source>
        <dbReference type="PROSITE" id="PS50160"/>
    </source>
</evidence>
<dbReference type="EC" id="6.5.1.1" evidence="15"/>
<dbReference type="Gene3D" id="3.40.50.10190">
    <property type="entry name" value="BRCT domain"/>
    <property type="match status" value="1"/>
</dbReference>
<evidence type="ECO:0000256" key="14">
    <source>
        <dbReference type="ARBA" id="ARBA00034003"/>
    </source>
</evidence>
<dbReference type="PROSITE" id="PS50160">
    <property type="entry name" value="DNA_LIGASE_A3"/>
    <property type="match status" value="1"/>
</dbReference>
<dbReference type="Gene3D" id="2.40.50.140">
    <property type="entry name" value="Nucleic acid-binding proteins"/>
    <property type="match status" value="1"/>
</dbReference>
<accession>A0AAU9IIG0</accession>
<dbReference type="InterPro" id="IPR036599">
    <property type="entry name" value="DNA_ligase_N_sf"/>
</dbReference>
<dbReference type="SMART" id="SM00292">
    <property type="entry name" value="BRCT"/>
    <property type="match status" value="2"/>
</dbReference>
<evidence type="ECO:0000259" key="18">
    <source>
        <dbReference type="PROSITE" id="PS50172"/>
    </source>
</evidence>
<comment type="similarity">
    <text evidence="3 16">Belongs to the ATP-dependent DNA ligase family.</text>
</comment>
<comment type="subcellular location">
    <subcellularLocation>
        <location evidence="2">Nucleus</location>
    </subcellularLocation>
</comment>
<dbReference type="GO" id="GO:0003910">
    <property type="term" value="F:DNA ligase (ATP) activity"/>
    <property type="evidence" value="ECO:0007669"/>
    <property type="project" value="UniProtKB-EC"/>
</dbReference>
<dbReference type="GO" id="GO:0006297">
    <property type="term" value="P:nucleotide-excision repair, DNA gap filling"/>
    <property type="evidence" value="ECO:0007669"/>
    <property type="project" value="TreeGrafter"/>
</dbReference>
<dbReference type="SUPFAM" id="SSF117018">
    <property type="entry name" value="ATP-dependent DNA ligase DNA-binding domain"/>
    <property type="match status" value="1"/>
</dbReference>
<evidence type="ECO:0000313" key="19">
    <source>
        <dbReference type="EMBL" id="CAG9313591.1"/>
    </source>
</evidence>
<dbReference type="PANTHER" id="PTHR45997">
    <property type="entry name" value="DNA LIGASE 4"/>
    <property type="match status" value="1"/>
</dbReference>
<dbReference type="Proteomes" id="UP001162131">
    <property type="component" value="Unassembled WGS sequence"/>
</dbReference>
<dbReference type="InterPro" id="IPR000977">
    <property type="entry name" value="DNA_ligase_ATP-dep"/>
</dbReference>
<evidence type="ECO:0000256" key="11">
    <source>
        <dbReference type="ARBA" id="ARBA00023172"/>
    </source>
</evidence>
<reference evidence="19" key="1">
    <citation type="submission" date="2021-09" db="EMBL/GenBank/DDBJ databases">
        <authorList>
            <consortium name="AG Swart"/>
            <person name="Singh M."/>
            <person name="Singh A."/>
            <person name="Seah K."/>
            <person name="Emmerich C."/>
        </authorList>
    </citation>
    <scope>NUCLEOTIDE SEQUENCE</scope>
    <source>
        <strain evidence="19">ATCC30299</strain>
    </source>
</reference>
<dbReference type="GO" id="GO:0003677">
    <property type="term" value="F:DNA binding"/>
    <property type="evidence" value="ECO:0007669"/>
    <property type="project" value="InterPro"/>
</dbReference>
<dbReference type="InterPro" id="IPR012310">
    <property type="entry name" value="DNA_ligase_ATP-dep_cent"/>
</dbReference>
<dbReference type="InterPro" id="IPR012340">
    <property type="entry name" value="NA-bd_OB-fold"/>
</dbReference>
<dbReference type="Pfam" id="PF01068">
    <property type="entry name" value="DNA_ligase_A_M"/>
    <property type="match status" value="1"/>
</dbReference>
<dbReference type="InterPro" id="IPR029710">
    <property type="entry name" value="LIG4"/>
</dbReference>
<dbReference type="CDD" id="cd07903">
    <property type="entry name" value="Adenylation_DNA_ligase_IV"/>
    <property type="match status" value="1"/>
</dbReference>
<dbReference type="NCBIfam" id="TIGR00574">
    <property type="entry name" value="dnl1"/>
    <property type="match status" value="1"/>
</dbReference>
<dbReference type="InterPro" id="IPR036420">
    <property type="entry name" value="BRCT_dom_sf"/>
</dbReference>
<evidence type="ECO:0000256" key="1">
    <source>
        <dbReference type="ARBA" id="ARBA00001946"/>
    </source>
</evidence>
<evidence type="ECO:0000256" key="9">
    <source>
        <dbReference type="ARBA" id="ARBA00022840"/>
    </source>
</evidence>
<keyword evidence="11 15" id="KW-0233">DNA recombination</keyword>
<dbReference type="PROSITE" id="PS00697">
    <property type="entry name" value="DNA_LIGASE_A1"/>
    <property type="match status" value="1"/>
</dbReference>
<keyword evidence="20" id="KW-1185">Reference proteome</keyword>
<dbReference type="GO" id="GO:0006310">
    <property type="term" value="P:DNA recombination"/>
    <property type="evidence" value="ECO:0007669"/>
    <property type="project" value="UniProtKB-KW"/>
</dbReference>
<evidence type="ECO:0000256" key="2">
    <source>
        <dbReference type="ARBA" id="ARBA00004123"/>
    </source>
</evidence>
<dbReference type="PANTHER" id="PTHR45997:SF1">
    <property type="entry name" value="DNA LIGASE 4"/>
    <property type="match status" value="1"/>
</dbReference>
<dbReference type="InterPro" id="IPR012309">
    <property type="entry name" value="DNA_ligase_ATP-dep_C"/>
</dbReference>
<dbReference type="PROSITE" id="PS50172">
    <property type="entry name" value="BRCT"/>
    <property type="match status" value="2"/>
</dbReference>
<dbReference type="Gene3D" id="3.30.470.30">
    <property type="entry name" value="DNA ligase/mRNA capping enzyme"/>
    <property type="match status" value="1"/>
</dbReference>
<keyword evidence="6" id="KW-0677">Repeat</keyword>
<dbReference type="Pfam" id="PF04679">
    <property type="entry name" value="DNA_ligase_A_C"/>
    <property type="match status" value="1"/>
</dbReference>
<comment type="caution">
    <text evidence="19">The sequence shown here is derived from an EMBL/GenBank/DDBJ whole genome shotgun (WGS) entry which is preliminary data.</text>
</comment>
<keyword evidence="10" id="KW-0460">Magnesium</keyword>
<dbReference type="GO" id="GO:0005524">
    <property type="term" value="F:ATP binding"/>
    <property type="evidence" value="ECO:0007669"/>
    <property type="project" value="UniProtKB-KW"/>
</dbReference>
<feature type="domain" description="BRCT" evidence="18">
    <location>
        <begin position="838"/>
        <end position="883"/>
    </location>
</feature>
<dbReference type="GO" id="GO:0071897">
    <property type="term" value="P:DNA biosynthetic process"/>
    <property type="evidence" value="ECO:0007669"/>
    <property type="project" value="InterPro"/>
</dbReference>
<feature type="domain" description="BRCT" evidence="18">
    <location>
        <begin position="643"/>
        <end position="732"/>
    </location>
</feature>
<dbReference type="InterPro" id="IPR012308">
    <property type="entry name" value="DNA_ligase_ATP-dep_N"/>
</dbReference>
<evidence type="ECO:0000256" key="5">
    <source>
        <dbReference type="ARBA" id="ARBA00022723"/>
    </source>
</evidence>
<keyword evidence="13" id="KW-0539">Nucleus</keyword>
<keyword evidence="9 15" id="KW-0067">ATP-binding</keyword>
<evidence type="ECO:0000256" key="3">
    <source>
        <dbReference type="ARBA" id="ARBA00007572"/>
    </source>
</evidence>
<feature type="domain" description="ATP-dependent DNA ligase family profile" evidence="17">
    <location>
        <begin position="334"/>
        <end position="455"/>
    </location>
</feature>
<keyword evidence="8 15" id="KW-0227">DNA damage</keyword>
<dbReference type="PROSITE" id="PS00333">
    <property type="entry name" value="DNA_LIGASE_A2"/>
    <property type="match status" value="1"/>
</dbReference>
<evidence type="ECO:0000256" key="6">
    <source>
        <dbReference type="ARBA" id="ARBA00022737"/>
    </source>
</evidence>
<keyword evidence="5" id="KW-0479">Metal-binding</keyword>
<dbReference type="SUPFAM" id="SSF50249">
    <property type="entry name" value="Nucleic acid-binding proteins"/>
    <property type="match status" value="1"/>
</dbReference>
<evidence type="ECO:0000256" key="12">
    <source>
        <dbReference type="ARBA" id="ARBA00023204"/>
    </source>
</evidence>
<dbReference type="Gene3D" id="1.10.3260.10">
    <property type="entry name" value="DNA ligase, ATP-dependent, N-terminal domain"/>
    <property type="match status" value="1"/>
</dbReference>
<dbReference type="GO" id="GO:0046872">
    <property type="term" value="F:metal ion binding"/>
    <property type="evidence" value="ECO:0007669"/>
    <property type="project" value="UniProtKB-KW"/>
</dbReference>
<dbReference type="InterPro" id="IPR016059">
    <property type="entry name" value="DNA_ligase_ATP-dep_CS"/>
</dbReference>
<dbReference type="GO" id="GO:0006303">
    <property type="term" value="P:double-strand break repair via nonhomologous end joining"/>
    <property type="evidence" value="ECO:0007669"/>
    <property type="project" value="TreeGrafter"/>
</dbReference>
<protein>
    <recommendedName>
        <fullName evidence="15">DNA ligase</fullName>
        <ecNumber evidence="15">6.5.1.1</ecNumber>
    </recommendedName>
</protein>
<proteinExistence type="inferred from homology"/>
<evidence type="ECO:0000256" key="4">
    <source>
        <dbReference type="ARBA" id="ARBA00022598"/>
    </source>
</evidence>
<dbReference type="SUPFAM" id="SSF52113">
    <property type="entry name" value="BRCT domain"/>
    <property type="match status" value="1"/>
</dbReference>
<dbReference type="InterPro" id="IPR044125">
    <property type="entry name" value="Adenylation_DNA_ligase_IV"/>
</dbReference>
<evidence type="ECO:0000256" key="13">
    <source>
        <dbReference type="ARBA" id="ARBA00023242"/>
    </source>
</evidence>
<organism evidence="19 20">
    <name type="scientific">Blepharisma stoltei</name>
    <dbReference type="NCBI Taxonomy" id="1481888"/>
    <lineage>
        <taxon>Eukaryota</taxon>
        <taxon>Sar</taxon>
        <taxon>Alveolata</taxon>
        <taxon>Ciliophora</taxon>
        <taxon>Postciliodesmatophora</taxon>
        <taxon>Heterotrichea</taxon>
        <taxon>Heterotrichida</taxon>
        <taxon>Blepharismidae</taxon>
        <taxon>Blepharisma</taxon>
    </lineage>
</organism>
<evidence type="ECO:0000313" key="20">
    <source>
        <dbReference type="Proteomes" id="UP001162131"/>
    </source>
</evidence>
<dbReference type="Pfam" id="PF00533">
    <property type="entry name" value="BRCT"/>
    <property type="match status" value="1"/>
</dbReference>
<comment type="catalytic activity">
    <reaction evidence="14 15">
        <text>ATP + (deoxyribonucleotide)n-3'-hydroxyl + 5'-phospho-(deoxyribonucleotide)m = (deoxyribonucleotide)n+m + AMP + diphosphate.</text>
        <dbReference type="EC" id="6.5.1.1"/>
    </reaction>
</comment>
<gene>
    <name evidence="19" type="ORF">BSTOLATCC_MIC9404</name>
</gene>
<keyword evidence="4 15" id="KW-0436">Ligase</keyword>
<dbReference type="Pfam" id="PF04675">
    <property type="entry name" value="DNA_ligase_A_N"/>
    <property type="match status" value="1"/>
</dbReference>
<comment type="cofactor">
    <cofactor evidence="1">
        <name>Mg(2+)</name>
        <dbReference type="ChEBI" id="CHEBI:18420"/>
    </cofactor>
</comment>
<evidence type="ECO:0000256" key="7">
    <source>
        <dbReference type="ARBA" id="ARBA00022741"/>
    </source>
</evidence>
<name>A0AAU9IIG0_9CILI</name>
<keyword evidence="7 15" id="KW-0547">Nucleotide-binding</keyword>
<dbReference type="AlphaFoldDB" id="A0AAU9IIG0"/>
<dbReference type="InterPro" id="IPR001357">
    <property type="entry name" value="BRCT_dom"/>
</dbReference>
<keyword evidence="12 15" id="KW-0234">DNA repair</keyword>
<evidence type="ECO:0000256" key="15">
    <source>
        <dbReference type="RuleBase" id="RU000617"/>
    </source>
</evidence>
<dbReference type="CDD" id="cd07968">
    <property type="entry name" value="OBF_DNA_ligase_IV"/>
    <property type="match status" value="1"/>
</dbReference>
<evidence type="ECO:0000256" key="8">
    <source>
        <dbReference type="ARBA" id="ARBA00022763"/>
    </source>
</evidence>
<evidence type="ECO:0000256" key="16">
    <source>
        <dbReference type="RuleBase" id="RU004196"/>
    </source>
</evidence>
<dbReference type="EMBL" id="CAJZBQ010000011">
    <property type="protein sequence ID" value="CAG9313591.1"/>
    <property type="molecule type" value="Genomic_DNA"/>
</dbReference>
<dbReference type="SUPFAM" id="SSF56091">
    <property type="entry name" value="DNA ligase/mRNA capping enzyme, catalytic domain"/>
    <property type="match status" value="1"/>
</dbReference>
<sequence>MGEADNKCSVPFIRICDFMEKLSGIKGKRKTQALKEFFEHSKVTNFFPIVRLMIPNFDMERGQYGLKEVTLAKYYAELLSLPNREKEALIHFKDPKKQLPGCPAGGFVEVLEFIIRNRVGDSQNLTVEEINAYLDDLANALDKPAKKKILSELVRRMSAIEQKWLVKIILKDMKLGTHEKLLSSFHDKALEIYYNTNNLREVFTKLKDKNIELGVQLFTWGQPIRPMLAGRKPFQELKKLLINQEVYVETKFDGERIQCHYCSDGNIKFFSRNAVDYTMMYGRSLRELILENVHGVNACILDGELIVWDLGLDAPASFGQNKTVANENTPGKCLCYMVFDILYIETADGTKHDLMPKPLSDRKQILDKTLTDVPKRLEKVKFSQVKGSKMVFDQFNVAIERNEEGLIIKRVDSPYIPDDRSSLWLKMKSDYFDGLSDSLDFLIVGGYYGSGHRTGDGDEFDHITVFLLASPSKIDLKDPLKSKFVPITKVGTGYSIPELGELRRRLRDQWKPFRQSPPYWPKWVPGPGERPDYFINDPSKSVILEVKAAEIVPSEKFPSNNTLRFPKVARIRYDKNWDQATSMTEVQTIIDSFKRGITEPTARIDAVQIEDEPTRKRKREIKTIPKGQVMPQFMDTDTSEIIPTSAIFDGCEFFIVSCRGYDKSDLEIKIVENGGRKVQNYLPTVTHIIASDSSSMKVRNLIEKYGLDILSPDWLVDCVKYQEKMELRPKYVLHASDETRNYFEKEFTKYGDSLSIPYRSVDELLEIAKNFPERELNQVKKTIESNWWNRIPEEIKANVFRIPAYKFLSKVFFIYKSDLPDPLFNGRDLWVELYQLKIEAHGGEVRNGLTKDVTHILNLGQRIRFESKAEVVDAQWINQMIAH</sequence>
<dbReference type="GO" id="GO:0032807">
    <property type="term" value="C:DNA ligase IV complex"/>
    <property type="evidence" value="ECO:0007669"/>
    <property type="project" value="TreeGrafter"/>
</dbReference>